<comment type="caution">
    <text evidence="2">The sequence shown here is derived from an EMBL/GenBank/DDBJ whole genome shotgun (WGS) entry which is preliminary data.</text>
</comment>
<organism evidence="2 3">
    <name type="scientific">Paramecium sonneborni</name>
    <dbReference type="NCBI Taxonomy" id="65129"/>
    <lineage>
        <taxon>Eukaryota</taxon>
        <taxon>Sar</taxon>
        <taxon>Alveolata</taxon>
        <taxon>Ciliophora</taxon>
        <taxon>Intramacronucleata</taxon>
        <taxon>Oligohymenophorea</taxon>
        <taxon>Peniculida</taxon>
        <taxon>Parameciidae</taxon>
        <taxon>Paramecium</taxon>
    </lineage>
</organism>
<keyword evidence="1" id="KW-0175">Coiled coil</keyword>
<keyword evidence="3" id="KW-1185">Reference proteome</keyword>
<dbReference type="Proteomes" id="UP000692954">
    <property type="component" value="Unassembled WGS sequence"/>
</dbReference>
<reference evidence="2" key="1">
    <citation type="submission" date="2021-01" db="EMBL/GenBank/DDBJ databases">
        <authorList>
            <consortium name="Genoscope - CEA"/>
            <person name="William W."/>
        </authorList>
    </citation>
    <scope>NUCLEOTIDE SEQUENCE</scope>
</reference>
<evidence type="ECO:0000256" key="1">
    <source>
        <dbReference type="SAM" id="Coils"/>
    </source>
</evidence>
<proteinExistence type="predicted"/>
<dbReference type="EMBL" id="CAJJDN010000173">
    <property type="protein sequence ID" value="CAD8127181.1"/>
    <property type="molecule type" value="Genomic_DNA"/>
</dbReference>
<feature type="coiled-coil region" evidence="1">
    <location>
        <begin position="4"/>
        <end position="54"/>
    </location>
</feature>
<accession>A0A8S1RFU2</accession>
<sequence>MSFLQEANQILDAIFDKIQRSQNDRIIKNVKGLNEEIKKNISELDEKEADLNIKLIYLKKLLKLYSFAENPNNLKQVWKYFQFNIYSQQDQFMELIQNLPQLIQQHLQQKILTFSSFINQSITELFPHQLVSFKIKLQEEEQNLQENADQEDCVGCITYVSPEVQNEKIFRITMKLKEFISKVKKLDQLIVEGNLDAEILKLTLDNQKKQITLWSRDDQISYQITRKLTLDDVPQFEQKIYLQQNMVIQLTQKFQLFVKACSYGNKKSEEINQNFTPFLTGLEKNKIIKPILNKENQNWIVINNGFEDVIYYPNQIPLKISQYQTLPKGIEVILENDGAGHYIAVVGNCSSFWPRIKCKQKGDQLLQFITKQDNFNLGIIYQNNFRLLLNSDLISVWNGSGLFDL</sequence>
<dbReference type="AlphaFoldDB" id="A0A8S1RFU2"/>
<name>A0A8S1RFU2_9CILI</name>
<evidence type="ECO:0000313" key="2">
    <source>
        <dbReference type="EMBL" id="CAD8127181.1"/>
    </source>
</evidence>
<protein>
    <submittedName>
        <fullName evidence="2">Uncharacterized protein</fullName>
    </submittedName>
</protein>
<evidence type="ECO:0000313" key="3">
    <source>
        <dbReference type="Proteomes" id="UP000692954"/>
    </source>
</evidence>
<gene>
    <name evidence="2" type="ORF">PSON_ATCC_30995.1.T1730104</name>
</gene>